<feature type="compositionally biased region" description="Polar residues" evidence="3">
    <location>
        <begin position="362"/>
        <end position="372"/>
    </location>
</feature>
<dbReference type="GO" id="GO:0051455">
    <property type="term" value="P:spindle attachment to meiosis I kinetochore"/>
    <property type="evidence" value="ECO:0007669"/>
    <property type="project" value="EnsemblFungi"/>
</dbReference>
<dbReference type="STRING" id="402676.B6K5F1"/>
<dbReference type="InterPro" id="IPR039781">
    <property type="entry name" value="Rad21/Rec8-like"/>
</dbReference>
<accession>B6K5F1</accession>
<dbReference type="GO" id="GO:0030893">
    <property type="term" value="C:meiotic cohesin complex"/>
    <property type="evidence" value="ECO:0007669"/>
    <property type="project" value="EnsemblFungi"/>
</dbReference>
<dbReference type="AlphaFoldDB" id="B6K5F1"/>
<feature type="domain" description="Rad21/Rec8-like protein C-terminal eukaryotic" evidence="4">
    <location>
        <begin position="523"/>
        <end position="571"/>
    </location>
</feature>
<evidence type="ECO:0000259" key="5">
    <source>
        <dbReference type="Pfam" id="PF04825"/>
    </source>
</evidence>
<reference evidence="6 8" key="1">
    <citation type="journal article" date="2011" name="Science">
        <title>Comparative functional genomics of the fission yeasts.</title>
        <authorList>
            <person name="Rhind N."/>
            <person name="Chen Z."/>
            <person name="Yassour M."/>
            <person name="Thompson D.A."/>
            <person name="Haas B.J."/>
            <person name="Habib N."/>
            <person name="Wapinski I."/>
            <person name="Roy S."/>
            <person name="Lin M.F."/>
            <person name="Heiman D.I."/>
            <person name="Young S.K."/>
            <person name="Furuya K."/>
            <person name="Guo Y."/>
            <person name="Pidoux A."/>
            <person name="Chen H.M."/>
            <person name="Robbertse B."/>
            <person name="Goldberg J.M."/>
            <person name="Aoki K."/>
            <person name="Bayne E.H."/>
            <person name="Berlin A.M."/>
            <person name="Desjardins C.A."/>
            <person name="Dobbs E."/>
            <person name="Dukaj L."/>
            <person name="Fan L."/>
            <person name="FitzGerald M.G."/>
            <person name="French C."/>
            <person name="Gujja S."/>
            <person name="Hansen K."/>
            <person name="Keifenheim D."/>
            <person name="Levin J.Z."/>
            <person name="Mosher R.A."/>
            <person name="Mueller C.A."/>
            <person name="Pfiffner J."/>
            <person name="Priest M."/>
            <person name="Russ C."/>
            <person name="Smialowska A."/>
            <person name="Swoboda P."/>
            <person name="Sykes S.M."/>
            <person name="Vaughn M."/>
            <person name="Vengrova S."/>
            <person name="Yoder R."/>
            <person name="Zeng Q."/>
            <person name="Allshire R."/>
            <person name="Baulcombe D."/>
            <person name="Birren B.W."/>
            <person name="Brown W."/>
            <person name="Ekwall K."/>
            <person name="Kellis M."/>
            <person name="Leatherwood J."/>
            <person name="Levin H."/>
            <person name="Margalit H."/>
            <person name="Martienssen R."/>
            <person name="Nieduszynski C.A."/>
            <person name="Spatafora J.W."/>
            <person name="Friedman N."/>
            <person name="Dalgaard J.Z."/>
            <person name="Baumann P."/>
            <person name="Niki H."/>
            <person name="Regev A."/>
            <person name="Nusbaum C."/>
        </authorList>
    </citation>
    <scope>NUCLEOTIDE SEQUENCE [LARGE SCALE GENOMIC DNA]</scope>
    <source>
        <strain evidence="8">yFS275 / FY16936</strain>
    </source>
</reference>
<dbReference type="GO" id="GO:0005721">
    <property type="term" value="C:pericentric heterochromatin"/>
    <property type="evidence" value="ECO:0007669"/>
    <property type="project" value="EnsemblFungi"/>
</dbReference>
<dbReference type="Pfam" id="PF04825">
    <property type="entry name" value="Rad21_Rec8_N"/>
    <property type="match status" value="1"/>
</dbReference>
<dbReference type="GO" id="GO:0007062">
    <property type="term" value="P:sister chromatid cohesion"/>
    <property type="evidence" value="ECO:0000318"/>
    <property type="project" value="GO_Central"/>
</dbReference>
<feature type="domain" description="Rad21/Rec8-like protein N-terminal" evidence="5">
    <location>
        <begin position="1"/>
        <end position="114"/>
    </location>
</feature>
<dbReference type="GO" id="GO:1990414">
    <property type="term" value="P:replication-born double-strand break repair via sister chromatid exchange"/>
    <property type="evidence" value="ECO:0000318"/>
    <property type="project" value="GO_Central"/>
</dbReference>
<dbReference type="Proteomes" id="UP000001744">
    <property type="component" value="Unassembled WGS sequence"/>
</dbReference>
<keyword evidence="8" id="KW-1185">Reference proteome</keyword>
<evidence type="ECO:0000259" key="4">
    <source>
        <dbReference type="Pfam" id="PF04824"/>
    </source>
</evidence>
<protein>
    <submittedName>
        <fullName evidence="6">Meiotic cohesin complex subunit Rec8</fullName>
    </submittedName>
</protein>
<dbReference type="CDD" id="cd21789">
    <property type="entry name" value="Rad21_Rec8_M_SpRec8p-like"/>
    <property type="match status" value="1"/>
</dbReference>
<comment type="subcellular location">
    <subcellularLocation>
        <location evidence="1">Nucleus</location>
    </subcellularLocation>
</comment>
<dbReference type="GO" id="GO:0008278">
    <property type="term" value="C:cohesin complex"/>
    <property type="evidence" value="ECO:0000318"/>
    <property type="project" value="GO_Central"/>
</dbReference>
<dbReference type="PANTHER" id="PTHR12585">
    <property type="entry name" value="SCC1 / RAD21 FAMILY MEMBER"/>
    <property type="match status" value="1"/>
</dbReference>
<dbReference type="GeneID" id="7050558"/>
<feature type="compositionally biased region" description="Polar residues" evidence="3">
    <location>
        <begin position="220"/>
        <end position="229"/>
    </location>
</feature>
<gene>
    <name evidence="7" type="primary">rec8</name>
    <name evidence="6" type="ORF">SJAG_03926</name>
</gene>
<dbReference type="Pfam" id="PF04824">
    <property type="entry name" value="Rad21_Rec8"/>
    <property type="match status" value="1"/>
</dbReference>
<dbReference type="JaponicusDB" id="SJAG_03926">
    <property type="gene designation" value="rec8"/>
</dbReference>
<dbReference type="PANTHER" id="PTHR12585:SF72">
    <property type="entry name" value="MEIOTIC RECOMBINATION PROTEIN REC8"/>
    <property type="match status" value="1"/>
</dbReference>
<feature type="region of interest" description="Disordered" evidence="3">
    <location>
        <begin position="211"/>
        <end position="236"/>
    </location>
</feature>
<dbReference type="GO" id="GO:0140588">
    <property type="term" value="P:chromatin looping"/>
    <property type="evidence" value="ECO:0007669"/>
    <property type="project" value="EnsemblFungi"/>
</dbReference>
<dbReference type="OrthoDB" id="5427633at2759"/>
<name>B6K5F1_SCHJY</name>
<proteinExistence type="predicted"/>
<keyword evidence="2" id="KW-0539">Nucleus</keyword>
<evidence type="ECO:0000256" key="3">
    <source>
        <dbReference type="SAM" id="MobiDB-lite"/>
    </source>
</evidence>
<dbReference type="GO" id="GO:0005634">
    <property type="term" value="C:nucleus"/>
    <property type="evidence" value="ECO:0007669"/>
    <property type="project" value="UniProtKB-SubCell"/>
</dbReference>
<dbReference type="EMBL" id="KE651167">
    <property type="protein sequence ID" value="EEB08755.1"/>
    <property type="molecule type" value="Genomic_DNA"/>
</dbReference>
<evidence type="ECO:0000256" key="2">
    <source>
        <dbReference type="ARBA" id="ARBA00023242"/>
    </source>
</evidence>
<dbReference type="GO" id="GO:0010789">
    <property type="term" value="P:meiotic sister chromatid cohesion involved in meiosis I"/>
    <property type="evidence" value="ECO:0007669"/>
    <property type="project" value="EnsemblFungi"/>
</dbReference>
<evidence type="ECO:0000313" key="8">
    <source>
        <dbReference type="Proteomes" id="UP000001744"/>
    </source>
</evidence>
<dbReference type="OMA" id="ECANFYE"/>
<dbReference type="GO" id="GO:0003682">
    <property type="term" value="F:chromatin binding"/>
    <property type="evidence" value="ECO:0000318"/>
    <property type="project" value="GO_Central"/>
</dbReference>
<dbReference type="GO" id="GO:1990813">
    <property type="term" value="P:meiotic centromeric cohesion protection in anaphase I"/>
    <property type="evidence" value="ECO:0007669"/>
    <property type="project" value="EnsemblFungi"/>
</dbReference>
<dbReference type="GO" id="GO:0000779">
    <property type="term" value="C:condensed chromosome, centromeric region"/>
    <property type="evidence" value="ECO:0007669"/>
    <property type="project" value="EnsemblFungi"/>
</dbReference>
<dbReference type="RefSeq" id="XP_002175048.1">
    <property type="nucleotide sequence ID" value="XM_002175012.2"/>
</dbReference>
<dbReference type="eggNOG" id="KOG1213">
    <property type="taxonomic scope" value="Eukaryota"/>
</dbReference>
<dbReference type="HOGENOM" id="CLU_438030_0_0_1"/>
<organism evidence="6 8">
    <name type="scientific">Schizosaccharomyces japonicus (strain yFS275 / FY16936)</name>
    <name type="common">Fission yeast</name>
    <dbReference type="NCBI Taxonomy" id="402676"/>
    <lineage>
        <taxon>Eukaryota</taxon>
        <taxon>Fungi</taxon>
        <taxon>Dikarya</taxon>
        <taxon>Ascomycota</taxon>
        <taxon>Taphrinomycotina</taxon>
        <taxon>Schizosaccharomycetes</taxon>
        <taxon>Schizosaccharomycetales</taxon>
        <taxon>Schizosaccharomycetaceae</taxon>
        <taxon>Schizosaccharomyces</taxon>
    </lineage>
</organism>
<dbReference type="VEuPathDB" id="FungiDB:SJAG_03926"/>
<evidence type="ECO:0000313" key="6">
    <source>
        <dbReference type="EMBL" id="EEB08755.1"/>
    </source>
</evidence>
<evidence type="ECO:0000256" key="1">
    <source>
        <dbReference type="ARBA" id="ARBA00004123"/>
    </source>
</evidence>
<dbReference type="InterPro" id="IPR006910">
    <property type="entry name" value="Rad21_Rec8_N"/>
</dbReference>
<evidence type="ECO:0000313" key="7">
    <source>
        <dbReference type="JaponicusDB" id="SJAG_03926"/>
    </source>
</evidence>
<feature type="region of interest" description="Disordered" evidence="3">
    <location>
        <begin position="362"/>
        <end position="382"/>
    </location>
</feature>
<sequence length="579" mass="65311">MFYDQYILTKEKGCIGVVWLAATLGSKHSLKRLQKRDINSVNIDKACKFVAFSSQPLALRLSSNLMIGVTRVWAHQYGFFYHQVSSLHHRIRREVDNVKAAPKKTIDAKQNKATSAQLLLPEDPSFIPELAMANINQSFSLEDCSKLLNPDSPKDLPISNQTLLADSSFLEINDSSHQLLPQEQVQLDQSFMNGFLEEEPLDLDLDLQTEAPSKADRESTPQLTSPNTRSETELSLKSDLQLPEDDVHVNLMQINDEDLQPLPVPVQVEDEQVINKAKSIPARKRRRLPVMRPDDYTEIPQRTLMEWRNSYVERMKEASKKKWERQRRRLHDDEQDNHLFTFDWASIHPRLSGFLQRALGNAETQEAKTSPLGSPEQARKQMSDTISDIELGRDAPLHGSDLGMPWNLSSRSNSVVRSHSRNHTLTSSDLISTPLLDAHFPKHATSSPALSTKYDFALPSLQSVNDEDQELDGHLTTLLDEGLELNINTSDAADMSTFSSQNVEHETLNFYEFAKTAILESSGEIAFNDLIPLNSNRLVAVQAMSYTLSLITKNALQVKQEAPFASIKLSLPSENSIYI</sequence>
<dbReference type="GO" id="GO:0031619">
    <property type="term" value="P:homologous chromosome orientation in meiotic metaphase I"/>
    <property type="evidence" value="ECO:0007669"/>
    <property type="project" value="EnsemblFungi"/>
</dbReference>
<dbReference type="InterPro" id="IPR006909">
    <property type="entry name" value="Rad21/Rec8_C_eu"/>
</dbReference>
<dbReference type="GO" id="GO:0007129">
    <property type="term" value="P:homologous chromosome pairing at meiosis"/>
    <property type="evidence" value="ECO:0007669"/>
    <property type="project" value="EnsemblFungi"/>
</dbReference>